<keyword evidence="2" id="KW-0472">Membrane</keyword>
<evidence type="ECO:0000256" key="2">
    <source>
        <dbReference type="SAM" id="Phobius"/>
    </source>
</evidence>
<sequence>MLEPSPTPHDKDQGTQFEDPPTNKEKVKPWGCGSPEYKSHLPKPKEDPWTQLLEPRQEKDTARCKAWKEEVHHLLVFAGLFSAVVTAFLVESQKALRTDPVEAILLLMLTKIGEAQASQISSSIFSPPKDVSVRINTLWFLSLVLSLVTVLIGTVSLQWLREHQRPYADLEPQIAFSLHQMQVESLDKWWVPHIFTMLPLLLQAALILFLIGLSELLFNLNRTVAIWVAIAIGLALFFLGTTTVLPTLQNLYLFLPWRMAAEPHSPCPYKSPQAWAFHRLLSPLVRVVMKVFGADFAKYLKIDPANLTSRSEMADWWESMPRGAMLLFRNKLKDTWLEHSVAWLFQRDLDYMKLDTQDNGAARTLSHRPIPLYDAIQGILEAKHAAFSHIHLTAVDHCIASVVVANSMGVEKPYAPFLHRLSLAQPLSFGLPPEFKPSPEDHNVLQEDATLRLFSRGTSFENSSPEAIGRCVEICVRLTAWMYGGQAVKRCPTTTRLDQEPLDRAYQRLPIQLVAYALGKRRLDSEYTQQIRQQTRMIVLGFFERAEPCSYPPDDQGNGLDTNERRFLSHAAKILTSGDDSDICDEILERIHIRPRDDVYQAAYVFCHAILARGVGSVTPSSLRRFIKALYNYENSRNPPGSKTRAVGLKRLIFHPNEDWTKFIRRARGLGIKLDHADETVGDNDTSRAALDNGVEQPAHTVVDILPPQSLA</sequence>
<dbReference type="AlphaFoldDB" id="A0A9W8J426"/>
<dbReference type="Proteomes" id="UP001140091">
    <property type="component" value="Unassembled WGS sequence"/>
</dbReference>
<gene>
    <name evidence="4" type="ORF">H1R20_g13010</name>
</gene>
<proteinExistence type="predicted"/>
<comment type="caution">
    <text evidence="4">The sequence shown here is derived from an EMBL/GenBank/DDBJ whole genome shotgun (WGS) entry which is preliminary data.</text>
</comment>
<dbReference type="InterPro" id="IPR045338">
    <property type="entry name" value="DUF6535"/>
</dbReference>
<feature type="compositionally biased region" description="Basic and acidic residues" evidence="1">
    <location>
        <begin position="37"/>
        <end position="48"/>
    </location>
</feature>
<keyword evidence="5" id="KW-1185">Reference proteome</keyword>
<feature type="transmembrane region" description="Helical" evidence="2">
    <location>
        <begin position="138"/>
        <end position="160"/>
    </location>
</feature>
<dbReference type="EMBL" id="JANBPK010001249">
    <property type="protein sequence ID" value="KAJ2924085.1"/>
    <property type="molecule type" value="Genomic_DNA"/>
</dbReference>
<evidence type="ECO:0000313" key="5">
    <source>
        <dbReference type="Proteomes" id="UP001140091"/>
    </source>
</evidence>
<keyword evidence="2" id="KW-1133">Transmembrane helix</keyword>
<feature type="transmembrane region" description="Helical" evidence="2">
    <location>
        <begin position="190"/>
        <end position="212"/>
    </location>
</feature>
<feature type="non-terminal residue" evidence="4">
    <location>
        <position position="1"/>
    </location>
</feature>
<reference evidence="4" key="1">
    <citation type="submission" date="2022-06" db="EMBL/GenBank/DDBJ databases">
        <title>Genome Sequence of Candolleomyces eurysporus.</title>
        <authorList>
            <person name="Buettner E."/>
        </authorList>
    </citation>
    <scope>NUCLEOTIDE SEQUENCE</scope>
    <source>
        <strain evidence="4">VTCC 930004</strain>
    </source>
</reference>
<accession>A0A9W8J426</accession>
<feature type="domain" description="DUF6535" evidence="3">
    <location>
        <begin position="49"/>
        <end position="219"/>
    </location>
</feature>
<keyword evidence="2" id="KW-0812">Transmembrane</keyword>
<feature type="transmembrane region" description="Helical" evidence="2">
    <location>
        <begin position="224"/>
        <end position="245"/>
    </location>
</feature>
<protein>
    <recommendedName>
        <fullName evidence="3">DUF6535 domain-containing protein</fullName>
    </recommendedName>
</protein>
<evidence type="ECO:0000256" key="1">
    <source>
        <dbReference type="SAM" id="MobiDB-lite"/>
    </source>
</evidence>
<dbReference type="Pfam" id="PF20153">
    <property type="entry name" value="DUF6535"/>
    <property type="match status" value="1"/>
</dbReference>
<name>A0A9W8J426_9AGAR</name>
<evidence type="ECO:0000313" key="4">
    <source>
        <dbReference type="EMBL" id="KAJ2924085.1"/>
    </source>
</evidence>
<organism evidence="4 5">
    <name type="scientific">Candolleomyces eurysporus</name>
    <dbReference type="NCBI Taxonomy" id="2828524"/>
    <lineage>
        <taxon>Eukaryota</taxon>
        <taxon>Fungi</taxon>
        <taxon>Dikarya</taxon>
        <taxon>Basidiomycota</taxon>
        <taxon>Agaricomycotina</taxon>
        <taxon>Agaricomycetes</taxon>
        <taxon>Agaricomycetidae</taxon>
        <taxon>Agaricales</taxon>
        <taxon>Agaricineae</taxon>
        <taxon>Psathyrellaceae</taxon>
        <taxon>Candolleomyces</taxon>
    </lineage>
</organism>
<feature type="transmembrane region" description="Helical" evidence="2">
    <location>
        <begin position="71"/>
        <end position="90"/>
    </location>
</feature>
<feature type="region of interest" description="Disordered" evidence="1">
    <location>
        <begin position="1"/>
        <end position="56"/>
    </location>
</feature>
<dbReference type="OrthoDB" id="10311604at2759"/>
<evidence type="ECO:0000259" key="3">
    <source>
        <dbReference type="Pfam" id="PF20153"/>
    </source>
</evidence>